<reference evidence="1" key="2">
    <citation type="journal article" date="2022" name="New Phytol.">
        <title>Evolutionary transition to the ectomycorrhizal habit in the genomes of a hyperdiverse lineage of mushroom-forming fungi.</title>
        <authorList>
            <person name="Looney B."/>
            <person name="Miyauchi S."/>
            <person name="Morin E."/>
            <person name="Drula E."/>
            <person name="Courty P.E."/>
            <person name="Kohler A."/>
            <person name="Kuo A."/>
            <person name="LaButti K."/>
            <person name="Pangilinan J."/>
            <person name="Lipzen A."/>
            <person name="Riley R."/>
            <person name="Andreopoulos W."/>
            <person name="He G."/>
            <person name="Johnson J."/>
            <person name="Nolan M."/>
            <person name="Tritt A."/>
            <person name="Barry K.W."/>
            <person name="Grigoriev I.V."/>
            <person name="Nagy L.G."/>
            <person name="Hibbett D."/>
            <person name="Henrissat B."/>
            <person name="Matheny P.B."/>
            <person name="Labbe J."/>
            <person name="Martin F.M."/>
        </authorList>
    </citation>
    <scope>NUCLEOTIDE SEQUENCE</scope>
    <source>
        <strain evidence="1">FP105234-sp</strain>
    </source>
</reference>
<name>A0ACB8S3F4_9AGAM</name>
<dbReference type="EMBL" id="MU275860">
    <property type="protein sequence ID" value="KAI0050613.1"/>
    <property type="molecule type" value="Genomic_DNA"/>
</dbReference>
<protein>
    <submittedName>
        <fullName evidence="1">Uncharacterized protein</fullName>
    </submittedName>
</protein>
<accession>A0ACB8S3F4</accession>
<dbReference type="Proteomes" id="UP000814033">
    <property type="component" value="Unassembled WGS sequence"/>
</dbReference>
<evidence type="ECO:0000313" key="2">
    <source>
        <dbReference type="Proteomes" id="UP000814033"/>
    </source>
</evidence>
<sequence>MAADPPVGMHAFQNPAKPHKTRFRCADCGGQVVSRNLDTQAVSVWGAQLQRGADGRIERWAEVRPTAHIFYDTRMLDVDDGLGKWDGYEGRSQRIA</sequence>
<organism evidence="1 2">
    <name type="scientific">Auriscalpium vulgare</name>
    <dbReference type="NCBI Taxonomy" id="40419"/>
    <lineage>
        <taxon>Eukaryota</taxon>
        <taxon>Fungi</taxon>
        <taxon>Dikarya</taxon>
        <taxon>Basidiomycota</taxon>
        <taxon>Agaricomycotina</taxon>
        <taxon>Agaricomycetes</taxon>
        <taxon>Russulales</taxon>
        <taxon>Auriscalpiaceae</taxon>
        <taxon>Auriscalpium</taxon>
    </lineage>
</organism>
<evidence type="ECO:0000313" key="1">
    <source>
        <dbReference type="EMBL" id="KAI0050613.1"/>
    </source>
</evidence>
<gene>
    <name evidence="1" type="ORF">FA95DRAFT_1555532</name>
</gene>
<keyword evidence="2" id="KW-1185">Reference proteome</keyword>
<proteinExistence type="predicted"/>
<reference evidence="1" key="1">
    <citation type="submission" date="2021-02" db="EMBL/GenBank/DDBJ databases">
        <authorList>
            <consortium name="DOE Joint Genome Institute"/>
            <person name="Ahrendt S."/>
            <person name="Looney B.P."/>
            <person name="Miyauchi S."/>
            <person name="Morin E."/>
            <person name="Drula E."/>
            <person name="Courty P.E."/>
            <person name="Chicoki N."/>
            <person name="Fauchery L."/>
            <person name="Kohler A."/>
            <person name="Kuo A."/>
            <person name="Labutti K."/>
            <person name="Pangilinan J."/>
            <person name="Lipzen A."/>
            <person name="Riley R."/>
            <person name="Andreopoulos W."/>
            <person name="He G."/>
            <person name="Johnson J."/>
            <person name="Barry K.W."/>
            <person name="Grigoriev I.V."/>
            <person name="Nagy L."/>
            <person name="Hibbett D."/>
            <person name="Henrissat B."/>
            <person name="Matheny P.B."/>
            <person name="Labbe J."/>
            <person name="Martin F."/>
        </authorList>
    </citation>
    <scope>NUCLEOTIDE SEQUENCE</scope>
    <source>
        <strain evidence="1">FP105234-sp</strain>
    </source>
</reference>
<comment type="caution">
    <text evidence="1">The sequence shown here is derived from an EMBL/GenBank/DDBJ whole genome shotgun (WGS) entry which is preliminary data.</text>
</comment>